<keyword evidence="9" id="KW-0966">Cell projection</keyword>
<dbReference type="PANTHER" id="PTHR30033">
    <property type="entry name" value="FLAGELLAR HOOK-ASSOCIATED PROTEIN 1"/>
    <property type="match status" value="1"/>
</dbReference>
<dbReference type="GO" id="GO:0009424">
    <property type="term" value="C:bacterial-type flagellum hook"/>
    <property type="evidence" value="ECO:0007669"/>
    <property type="project" value="InterPro"/>
</dbReference>
<accession>A0A5C4MZ95</accession>
<dbReference type="OrthoDB" id="7181295at2"/>
<keyword evidence="6" id="KW-0975">Bacterial flagellum</keyword>
<dbReference type="EMBL" id="VDFU01000004">
    <property type="protein sequence ID" value="TNC51583.1"/>
    <property type="molecule type" value="Genomic_DNA"/>
</dbReference>
<comment type="subcellular location">
    <subcellularLocation>
        <location evidence="1">Bacterial flagellum</location>
    </subcellularLocation>
    <subcellularLocation>
        <location evidence="2">Secreted</location>
    </subcellularLocation>
</comment>
<evidence type="ECO:0000259" key="7">
    <source>
        <dbReference type="Pfam" id="PF06429"/>
    </source>
</evidence>
<dbReference type="InterPro" id="IPR010930">
    <property type="entry name" value="Flg_bb/hook_C_dom"/>
</dbReference>
<keyword evidence="9" id="KW-0969">Cilium</keyword>
<evidence type="ECO:0000313" key="10">
    <source>
        <dbReference type="Proteomes" id="UP000305887"/>
    </source>
</evidence>
<dbReference type="GO" id="GO:0005576">
    <property type="term" value="C:extracellular region"/>
    <property type="evidence" value="ECO:0007669"/>
    <property type="project" value="UniProtKB-SubCell"/>
</dbReference>
<evidence type="ECO:0000256" key="4">
    <source>
        <dbReference type="ARBA" id="ARBA00016244"/>
    </source>
</evidence>
<comment type="caution">
    <text evidence="9">The sequence shown here is derived from an EMBL/GenBank/DDBJ whole genome shotgun (WGS) entry which is preliminary data.</text>
</comment>
<evidence type="ECO:0000256" key="2">
    <source>
        <dbReference type="ARBA" id="ARBA00004613"/>
    </source>
</evidence>
<dbReference type="PANTHER" id="PTHR30033:SF1">
    <property type="entry name" value="FLAGELLAR HOOK-ASSOCIATED PROTEIN 1"/>
    <property type="match status" value="1"/>
</dbReference>
<dbReference type="AlphaFoldDB" id="A0A5C4MZ95"/>
<dbReference type="SUPFAM" id="SSF64518">
    <property type="entry name" value="Phase 1 flagellin"/>
    <property type="match status" value="1"/>
</dbReference>
<dbReference type="RefSeq" id="WP_139075705.1">
    <property type="nucleotide sequence ID" value="NZ_VDFU01000004.1"/>
</dbReference>
<name>A0A5C4MZ95_9RHOB</name>
<dbReference type="NCBIfam" id="TIGR02492">
    <property type="entry name" value="flgK_ends"/>
    <property type="match status" value="1"/>
</dbReference>
<dbReference type="Proteomes" id="UP000305887">
    <property type="component" value="Unassembled WGS sequence"/>
</dbReference>
<evidence type="ECO:0000256" key="6">
    <source>
        <dbReference type="ARBA" id="ARBA00023143"/>
    </source>
</evidence>
<dbReference type="GO" id="GO:0005198">
    <property type="term" value="F:structural molecule activity"/>
    <property type="evidence" value="ECO:0007669"/>
    <property type="project" value="InterPro"/>
</dbReference>
<dbReference type="Pfam" id="PF06429">
    <property type="entry name" value="Flg_bbr_C"/>
    <property type="match status" value="1"/>
</dbReference>
<keyword evidence="9" id="KW-0282">Flagellum</keyword>
<dbReference type="Pfam" id="PF22638">
    <property type="entry name" value="FlgK_D1"/>
    <property type="match status" value="1"/>
</dbReference>
<protein>
    <recommendedName>
        <fullName evidence="4">Flagellar hook-associated protein 1</fullName>
    </recommendedName>
</protein>
<proteinExistence type="inferred from homology"/>
<dbReference type="GO" id="GO:0044780">
    <property type="term" value="P:bacterial-type flagellum assembly"/>
    <property type="evidence" value="ECO:0007669"/>
    <property type="project" value="InterPro"/>
</dbReference>
<evidence type="ECO:0000256" key="3">
    <source>
        <dbReference type="ARBA" id="ARBA00009677"/>
    </source>
</evidence>
<dbReference type="InterPro" id="IPR053927">
    <property type="entry name" value="FlgK_helical"/>
</dbReference>
<feature type="domain" description="Flagellar hook-associated protein FlgK helical" evidence="8">
    <location>
        <begin position="99"/>
        <end position="314"/>
    </location>
</feature>
<evidence type="ECO:0000259" key="8">
    <source>
        <dbReference type="Pfam" id="PF22638"/>
    </source>
</evidence>
<feature type="domain" description="Flagellar basal-body/hook protein C-terminal" evidence="7">
    <location>
        <begin position="444"/>
        <end position="480"/>
    </location>
</feature>
<organism evidence="9 10">
    <name type="scientific">Rubellimicrobium rubrum</name>
    <dbReference type="NCBI Taxonomy" id="2585369"/>
    <lineage>
        <taxon>Bacteria</taxon>
        <taxon>Pseudomonadati</taxon>
        <taxon>Pseudomonadota</taxon>
        <taxon>Alphaproteobacteria</taxon>
        <taxon>Rhodobacterales</taxon>
        <taxon>Roseobacteraceae</taxon>
        <taxon>Rubellimicrobium</taxon>
    </lineage>
</organism>
<keyword evidence="10" id="KW-1185">Reference proteome</keyword>
<evidence type="ECO:0000256" key="1">
    <source>
        <dbReference type="ARBA" id="ARBA00004365"/>
    </source>
</evidence>
<dbReference type="InterPro" id="IPR002371">
    <property type="entry name" value="FlgK"/>
</dbReference>
<sequence length="481" mass="49126">MSLNVAYGNALSGLGATARMAEVVSANLANALTEGYGRRSVDLSTVSMGGRGAGVRVDGVTRNVDRGLLADRRGAETTLSDRRTLASALRALEGSLGSSEAGTSLSARLEALETSLVSASADPSSETRLAQVLERVDGVATSLRDGAAGIQSRRSDADASIASQVADLNGSLQKIAKLNGDIVTARTTGRDATGLMDQRQVLMDKVATIVPLREMDRPGGAIALITPQGATLLDGTQASTVGFKATPVITADMTLASGGLEGLTLNGKAVGADGIGRLAGGSLGAAFALRDVTLPAAGANLDALARDLITRFEDPSTDATLGGGAGLLTDDGAALDPLATTGLAGRIAVNSRVDPAAGGALWRLRDGMGAGTPGPASEAGQIDRWVRALTTERTLTVGGPSGSAAFHASRFLSDLGAQRLSAEQEESFAGARWSTLRESELSNGVDSDHEMQMLLQIEKAYAANARVISTIDAMMQAILEI</sequence>
<evidence type="ECO:0000313" key="9">
    <source>
        <dbReference type="EMBL" id="TNC51583.1"/>
    </source>
</evidence>
<reference evidence="9 10" key="1">
    <citation type="submission" date="2019-06" db="EMBL/GenBank/DDBJ databases">
        <title>YIM 131921 draft genome.</title>
        <authorList>
            <person name="Jiang L."/>
        </authorList>
    </citation>
    <scope>NUCLEOTIDE SEQUENCE [LARGE SCALE GENOMIC DNA]</scope>
    <source>
        <strain evidence="9 10">YIM 131921</strain>
    </source>
</reference>
<evidence type="ECO:0000256" key="5">
    <source>
        <dbReference type="ARBA" id="ARBA00022525"/>
    </source>
</evidence>
<gene>
    <name evidence="9" type="primary">flgK</name>
    <name evidence="9" type="ORF">FHG66_05325</name>
</gene>
<keyword evidence="5" id="KW-0964">Secreted</keyword>
<comment type="similarity">
    <text evidence="3">Belongs to the flagella basal body rod proteins family.</text>
</comment>